<dbReference type="InterPro" id="IPR003594">
    <property type="entry name" value="HATPase_dom"/>
</dbReference>
<evidence type="ECO:0000256" key="11">
    <source>
        <dbReference type="SAM" id="Phobius"/>
    </source>
</evidence>
<dbReference type="SUPFAM" id="SSF55874">
    <property type="entry name" value="ATPase domain of HSP90 chaperone/DNA topoisomerase II/histidine kinase"/>
    <property type="match status" value="1"/>
</dbReference>
<feature type="transmembrane region" description="Helical" evidence="11">
    <location>
        <begin position="12"/>
        <end position="33"/>
    </location>
</feature>
<dbReference type="InterPro" id="IPR003660">
    <property type="entry name" value="HAMP_dom"/>
</dbReference>
<dbReference type="Gene3D" id="3.30.565.10">
    <property type="entry name" value="Histidine kinase-like ATPase, C-terminal domain"/>
    <property type="match status" value="1"/>
</dbReference>
<dbReference type="GO" id="GO:0005524">
    <property type="term" value="F:ATP binding"/>
    <property type="evidence" value="ECO:0007669"/>
    <property type="project" value="UniProtKB-KW"/>
</dbReference>
<evidence type="ECO:0000256" key="7">
    <source>
        <dbReference type="ARBA" id="ARBA00022777"/>
    </source>
</evidence>
<name>A0A369W9Q5_9GAMM</name>
<evidence type="ECO:0000313" key="15">
    <source>
        <dbReference type="Proteomes" id="UP000253769"/>
    </source>
</evidence>
<evidence type="ECO:0000256" key="3">
    <source>
        <dbReference type="ARBA" id="ARBA00012438"/>
    </source>
</evidence>
<evidence type="ECO:0000259" key="13">
    <source>
        <dbReference type="PROSITE" id="PS50885"/>
    </source>
</evidence>
<evidence type="ECO:0000256" key="1">
    <source>
        <dbReference type="ARBA" id="ARBA00000085"/>
    </source>
</evidence>
<protein>
    <recommendedName>
        <fullName evidence="3">histidine kinase</fullName>
        <ecNumber evidence="3">2.7.13.3</ecNumber>
    </recommendedName>
</protein>
<keyword evidence="8 11" id="KW-1133">Transmembrane helix</keyword>
<keyword evidence="4" id="KW-0597">Phosphoprotein</keyword>
<dbReference type="InterPro" id="IPR050428">
    <property type="entry name" value="TCS_sensor_his_kinase"/>
</dbReference>
<keyword evidence="5" id="KW-0808">Transferase</keyword>
<feature type="domain" description="Histidine kinase" evidence="12">
    <location>
        <begin position="249"/>
        <end position="448"/>
    </location>
</feature>
<dbReference type="GO" id="GO:0000155">
    <property type="term" value="F:phosphorelay sensor kinase activity"/>
    <property type="evidence" value="ECO:0007669"/>
    <property type="project" value="InterPro"/>
</dbReference>
<sequence>MLRLRIPYSLNARLGLASCLLLPLIIGLTALILDQAYSRSLEQTVRERLELQTYVLLGAAEAGGGVLWMPPSLQEPRFSQPGSGLFGLVSDADGEVLWRSESSLGAELQPLQSKPEPGQALFGVDDMGLFFYSYRVLWEIESGQVTEFVFSTLERPDRFRAALREFRFHLWSGLALLGLLLLAAQALLMRWGLQPLQQMAQDIKSMETGDQNQLEGRYPQEVQPLTHNLNLLLETERGRRQRYRNTLADLAHSLKTPLAVMRNEVETDRSAPTNTELLQQQVDRMEQIINHQLGRAGSASAQKLLQRTQVRPVAERIGLVMAKVYPDNYRSFEVIGEDESFTGDERDLMEMLGNLIDNGFKYGAGRVQVRIETQAQQLLIRIEDDGPGVADELGELILQRGTRADSIAPGQGIGLSVLRDILSSYGGTLTLGRSETLGGASFCLQLPR</sequence>
<keyword evidence="7 14" id="KW-0418">Kinase</keyword>
<dbReference type="RefSeq" id="WP_114696353.1">
    <property type="nucleotide sequence ID" value="NZ_QQOH01000004.1"/>
</dbReference>
<dbReference type="PANTHER" id="PTHR45436:SF4">
    <property type="entry name" value="SENSOR PROTEIN PHOQ"/>
    <property type="match status" value="1"/>
</dbReference>
<dbReference type="GO" id="GO:0005886">
    <property type="term" value="C:plasma membrane"/>
    <property type="evidence" value="ECO:0007669"/>
    <property type="project" value="TreeGrafter"/>
</dbReference>
<organism evidence="14 15">
    <name type="scientific">Motiliproteus coralliicola</name>
    <dbReference type="NCBI Taxonomy" id="2283196"/>
    <lineage>
        <taxon>Bacteria</taxon>
        <taxon>Pseudomonadati</taxon>
        <taxon>Pseudomonadota</taxon>
        <taxon>Gammaproteobacteria</taxon>
        <taxon>Oceanospirillales</taxon>
        <taxon>Oceanospirillaceae</taxon>
        <taxon>Motiliproteus</taxon>
    </lineage>
</organism>
<evidence type="ECO:0000256" key="8">
    <source>
        <dbReference type="ARBA" id="ARBA00022989"/>
    </source>
</evidence>
<keyword evidence="10 11" id="KW-0472">Membrane</keyword>
<feature type="transmembrane region" description="Helical" evidence="11">
    <location>
        <begin position="168"/>
        <end position="193"/>
    </location>
</feature>
<dbReference type="InterPro" id="IPR003661">
    <property type="entry name" value="HisK_dim/P_dom"/>
</dbReference>
<dbReference type="Proteomes" id="UP000253769">
    <property type="component" value="Unassembled WGS sequence"/>
</dbReference>
<dbReference type="OrthoDB" id="9809567at2"/>
<dbReference type="PANTHER" id="PTHR45436">
    <property type="entry name" value="SENSOR HISTIDINE KINASE YKOH"/>
    <property type="match status" value="1"/>
</dbReference>
<keyword evidence="6 11" id="KW-0812">Transmembrane</keyword>
<dbReference type="InterPro" id="IPR005467">
    <property type="entry name" value="His_kinase_dom"/>
</dbReference>
<dbReference type="InterPro" id="IPR036097">
    <property type="entry name" value="HisK_dim/P_sf"/>
</dbReference>
<dbReference type="CDD" id="cd00082">
    <property type="entry name" value="HisKA"/>
    <property type="match status" value="1"/>
</dbReference>
<comment type="caution">
    <text evidence="14">The sequence shown here is derived from an EMBL/GenBank/DDBJ whole genome shotgun (WGS) entry which is preliminary data.</text>
</comment>
<dbReference type="Pfam" id="PF02518">
    <property type="entry name" value="HATPase_c"/>
    <property type="match status" value="1"/>
</dbReference>
<feature type="domain" description="HAMP" evidence="13">
    <location>
        <begin position="190"/>
        <end position="241"/>
    </location>
</feature>
<keyword evidence="9" id="KW-0902">Two-component regulatory system</keyword>
<dbReference type="SUPFAM" id="SSF47384">
    <property type="entry name" value="Homodimeric domain of signal transducing histidine kinase"/>
    <property type="match status" value="1"/>
</dbReference>
<dbReference type="InterPro" id="IPR004358">
    <property type="entry name" value="Sig_transdc_His_kin-like_C"/>
</dbReference>
<comment type="subcellular location">
    <subcellularLocation>
        <location evidence="2">Membrane</location>
    </subcellularLocation>
</comment>
<evidence type="ECO:0000256" key="5">
    <source>
        <dbReference type="ARBA" id="ARBA00022679"/>
    </source>
</evidence>
<dbReference type="SMART" id="SM00387">
    <property type="entry name" value="HATPase_c"/>
    <property type="match status" value="1"/>
</dbReference>
<dbReference type="InterPro" id="IPR036890">
    <property type="entry name" value="HATPase_C_sf"/>
</dbReference>
<dbReference type="PROSITE" id="PS50885">
    <property type="entry name" value="HAMP"/>
    <property type="match status" value="1"/>
</dbReference>
<dbReference type="AlphaFoldDB" id="A0A369W9Q5"/>
<proteinExistence type="predicted"/>
<evidence type="ECO:0000313" key="14">
    <source>
        <dbReference type="EMBL" id="RDE18738.1"/>
    </source>
</evidence>
<dbReference type="PRINTS" id="PR00344">
    <property type="entry name" value="BCTRLSENSOR"/>
</dbReference>
<evidence type="ECO:0000256" key="4">
    <source>
        <dbReference type="ARBA" id="ARBA00022553"/>
    </source>
</evidence>
<reference evidence="14 15" key="1">
    <citation type="submission" date="2018-07" db="EMBL/GenBank/DDBJ databases">
        <title>Motiliproteus coralliicola sp. nov., a bacterium isolated from Coral.</title>
        <authorList>
            <person name="Wang G."/>
        </authorList>
    </citation>
    <scope>NUCLEOTIDE SEQUENCE [LARGE SCALE GENOMIC DNA]</scope>
    <source>
        <strain evidence="14 15">C34</strain>
    </source>
</reference>
<dbReference type="PROSITE" id="PS50109">
    <property type="entry name" value="HIS_KIN"/>
    <property type="match status" value="1"/>
</dbReference>
<evidence type="ECO:0000256" key="9">
    <source>
        <dbReference type="ARBA" id="ARBA00023012"/>
    </source>
</evidence>
<dbReference type="EMBL" id="QQOH01000004">
    <property type="protein sequence ID" value="RDE18738.1"/>
    <property type="molecule type" value="Genomic_DNA"/>
</dbReference>
<evidence type="ECO:0000256" key="6">
    <source>
        <dbReference type="ARBA" id="ARBA00022692"/>
    </source>
</evidence>
<dbReference type="Pfam" id="PF00512">
    <property type="entry name" value="HisKA"/>
    <property type="match status" value="1"/>
</dbReference>
<gene>
    <name evidence="14" type="ORF">DV711_14020</name>
</gene>
<dbReference type="EC" id="2.7.13.3" evidence="3"/>
<accession>A0A369W9Q5</accession>
<evidence type="ECO:0000256" key="10">
    <source>
        <dbReference type="ARBA" id="ARBA00023136"/>
    </source>
</evidence>
<keyword evidence="15" id="KW-1185">Reference proteome</keyword>
<comment type="catalytic activity">
    <reaction evidence="1">
        <text>ATP + protein L-histidine = ADP + protein N-phospho-L-histidine.</text>
        <dbReference type="EC" id="2.7.13.3"/>
    </reaction>
</comment>
<evidence type="ECO:0000259" key="12">
    <source>
        <dbReference type="PROSITE" id="PS50109"/>
    </source>
</evidence>
<dbReference type="SMART" id="SM00388">
    <property type="entry name" value="HisKA"/>
    <property type="match status" value="1"/>
</dbReference>
<evidence type="ECO:0000256" key="2">
    <source>
        <dbReference type="ARBA" id="ARBA00004370"/>
    </source>
</evidence>
<dbReference type="Gene3D" id="1.10.287.130">
    <property type="match status" value="1"/>
</dbReference>